<dbReference type="AlphaFoldDB" id="A0A7C8PRA9"/>
<gene>
    <name evidence="1" type="ORF">EYR41_003907</name>
</gene>
<protein>
    <submittedName>
        <fullName evidence="1">Uncharacterized protein</fullName>
    </submittedName>
</protein>
<evidence type="ECO:0000313" key="2">
    <source>
        <dbReference type="Proteomes" id="UP000297595"/>
    </source>
</evidence>
<reference evidence="1 2" key="1">
    <citation type="submission" date="2019-03" db="EMBL/GenBank/DDBJ databases">
        <title>Nematode-trapping fungi genome.</title>
        <authorList>
            <person name="Vidal-Diez De Ulzurrun G."/>
        </authorList>
    </citation>
    <scope>NUCLEOTIDE SEQUENCE [LARGE SCALE GENOMIC DNA]</scope>
    <source>
        <strain evidence="1 2">TWF154</strain>
    </source>
</reference>
<comment type="caution">
    <text evidence="1">The sequence shown here is derived from an EMBL/GenBank/DDBJ whole genome shotgun (WGS) entry which is preliminary data.</text>
</comment>
<proteinExistence type="predicted"/>
<dbReference type="EMBL" id="SOZJ01000002">
    <property type="protein sequence ID" value="TGJ71986.1"/>
    <property type="molecule type" value="Genomic_DNA"/>
</dbReference>
<evidence type="ECO:0000313" key="1">
    <source>
        <dbReference type="EMBL" id="TGJ71986.1"/>
    </source>
</evidence>
<organism evidence="1 2">
    <name type="scientific">Orbilia oligospora</name>
    <name type="common">Nematode-trapping fungus</name>
    <name type="synonym">Arthrobotrys oligospora</name>
    <dbReference type="NCBI Taxonomy" id="2813651"/>
    <lineage>
        <taxon>Eukaryota</taxon>
        <taxon>Fungi</taxon>
        <taxon>Dikarya</taxon>
        <taxon>Ascomycota</taxon>
        <taxon>Pezizomycotina</taxon>
        <taxon>Orbiliomycetes</taxon>
        <taxon>Orbiliales</taxon>
        <taxon>Orbiliaceae</taxon>
        <taxon>Orbilia</taxon>
    </lineage>
</organism>
<dbReference type="Proteomes" id="UP000297595">
    <property type="component" value="Unassembled WGS sequence"/>
</dbReference>
<accession>A0A7C8PRA9</accession>
<sequence>MELCVFPLVVVMGGERKRKAKTAVVYLILISQISGFRERIEVTSELTNGRVWVWIQSDCCQRRVIKGREEFWGLVERKSTEASYPWMYVLKVFLDIGIRVAVFFGVVFSSGCDGCDGGGPFGGYYYRSGER</sequence>
<name>A0A7C8PRA9_ORBOL</name>